<accession>A0A9X5GV15</accession>
<comment type="caution">
    <text evidence="1">The sequence shown here is derived from an EMBL/GenBank/DDBJ whole genome shotgun (WGS) entry which is preliminary data.</text>
</comment>
<dbReference type="AlphaFoldDB" id="A0A9X5GV15"/>
<proteinExistence type="predicted"/>
<keyword evidence="2" id="KW-1185">Reference proteome</keyword>
<protein>
    <submittedName>
        <fullName evidence="1">Uncharacterized protein</fullName>
    </submittedName>
</protein>
<reference evidence="1" key="1">
    <citation type="submission" date="2018-09" db="EMBL/GenBank/DDBJ databases">
        <title>Murine metabolic-syndrome-specific gut microbial biobank.</title>
        <authorList>
            <person name="Liu C."/>
        </authorList>
    </citation>
    <scope>NUCLEOTIDE SEQUENCE</scope>
    <source>
        <strain evidence="1">D42-62</strain>
    </source>
</reference>
<gene>
    <name evidence="1" type="ORF">D5281_23590</name>
</gene>
<dbReference type="EMBL" id="QZDT01000091">
    <property type="protein sequence ID" value="NBJ95425.1"/>
    <property type="molecule type" value="Genomic_DNA"/>
</dbReference>
<evidence type="ECO:0000313" key="2">
    <source>
        <dbReference type="Proteomes" id="UP001154420"/>
    </source>
</evidence>
<dbReference type="OrthoDB" id="2023664at2"/>
<dbReference type="RefSeq" id="WP_160562315.1">
    <property type="nucleotide sequence ID" value="NZ_QZDT01000091.1"/>
</dbReference>
<name>A0A9X5GV15_9FIRM</name>
<dbReference type="Proteomes" id="UP001154420">
    <property type="component" value="Unassembled WGS sequence"/>
</dbReference>
<evidence type="ECO:0000313" key="1">
    <source>
        <dbReference type="EMBL" id="NBJ95425.1"/>
    </source>
</evidence>
<sequence>MKKLFLNNAVIRDTNLSDYEVAVYVALRSLYDSQKELQYVTYNSVVFELYGNLQISRRYMDHIKFTLNSLVKNGLIKKIDSISATEFIVDMSGLHFEQNSEKGVFYTAITLEEVHRIMNIDTPKDNFAILRYFIILISSICHDKGTYDHFSCYDAHTDFVGFMTQDTLSGWCGTTKARIIEYNSILETEKIIYTYRHTQNKKDKETGQIMSFSNHYGRYEDKEWIIQFANEYVATFNLKETETLVKAEKSRVNKRYAAIYNLLVKDFNRYIGNFSDMELIETYKYIHGKNICNEKELRNIEEGTAFYDNILRKIKNEDLFDDIPCVVDYINRKVKQKRDMEKRKNNLVNAISDDNWGEPVPMENDFSIEEILDMPVMGEVSSEPTLTNTNCVGQDSKNCKTGDFKEPDYIVKIGEPKVSADKELDPNYLGEADNESHGRKIDRELFCVTGKNIDYIDI</sequence>
<organism evidence="1 2">
    <name type="scientific">Parablautia muri</name>
    <dbReference type="NCBI Taxonomy" id="2320879"/>
    <lineage>
        <taxon>Bacteria</taxon>
        <taxon>Bacillati</taxon>
        <taxon>Bacillota</taxon>
        <taxon>Clostridia</taxon>
        <taxon>Lachnospirales</taxon>
        <taxon>Lachnospiraceae</taxon>
        <taxon>Parablautia</taxon>
    </lineage>
</organism>